<feature type="compositionally biased region" description="Polar residues" evidence="1">
    <location>
        <begin position="270"/>
        <end position="281"/>
    </location>
</feature>
<feature type="region of interest" description="Disordered" evidence="1">
    <location>
        <begin position="507"/>
        <end position="530"/>
    </location>
</feature>
<proteinExistence type="predicted"/>
<reference evidence="2 3" key="1">
    <citation type="submission" date="2019-07" db="EMBL/GenBank/DDBJ databases">
        <title>Finished genome of Venturia effusa.</title>
        <authorList>
            <person name="Young C.A."/>
            <person name="Cox M.P."/>
            <person name="Ganley A.R.D."/>
            <person name="David W.J."/>
        </authorList>
    </citation>
    <scope>NUCLEOTIDE SEQUENCE [LARGE SCALE GENOMIC DNA]</scope>
    <source>
        <strain evidence="3">albino</strain>
    </source>
</reference>
<dbReference type="OrthoDB" id="10675089at2759"/>
<dbReference type="AlphaFoldDB" id="A0A517LA47"/>
<feature type="compositionally biased region" description="Polar residues" evidence="1">
    <location>
        <begin position="131"/>
        <end position="147"/>
    </location>
</feature>
<organism evidence="2 3">
    <name type="scientific">Venturia effusa</name>
    <dbReference type="NCBI Taxonomy" id="50376"/>
    <lineage>
        <taxon>Eukaryota</taxon>
        <taxon>Fungi</taxon>
        <taxon>Dikarya</taxon>
        <taxon>Ascomycota</taxon>
        <taxon>Pezizomycotina</taxon>
        <taxon>Dothideomycetes</taxon>
        <taxon>Pleosporomycetidae</taxon>
        <taxon>Venturiales</taxon>
        <taxon>Venturiaceae</taxon>
        <taxon>Venturia</taxon>
    </lineage>
</organism>
<feature type="region of interest" description="Disordered" evidence="1">
    <location>
        <begin position="86"/>
        <end position="160"/>
    </location>
</feature>
<name>A0A517LA47_9PEZI</name>
<feature type="compositionally biased region" description="Polar residues" evidence="1">
    <location>
        <begin position="289"/>
        <end position="298"/>
    </location>
</feature>
<gene>
    <name evidence="2" type="ORF">FKW77_000066</name>
</gene>
<protein>
    <submittedName>
        <fullName evidence="2">Uncharacterized protein</fullName>
    </submittedName>
</protein>
<feature type="compositionally biased region" description="Low complexity" evidence="1">
    <location>
        <begin position="86"/>
        <end position="109"/>
    </location>
</feature>
<evidence type="ECO:0000256" key="1">
    <source>
        <dbReference type="SAM" id="MobiDB-lite"/>
    </source>
</evidence>
<evidence type="ECO:0000313" key="2">
    <source>
        <dbReference type="EMBL" id="QDS72510.1"/>
    </source>
</evidence>
<dbReference type="EMBL" id="CP042192">
    <property type="protein sequence ID" value="QDS72510.1"/>
    <property type="molecule type" value="Genomic_DNA"/>
</dbReference>
<keyword evidence="3" id="KW-1185">Reference proteome</keyword>
<feature type="region of interest" description="Disordered" evidence="1">
    <location>
        <begin position="254"/>
        <end position="320"/>
    </location>
</feature>
<accession>A0A517LA47</accession>
<feature type="compositionally biased region" description="Basic residues" evidence="1">
    <location>
        <begin position="507"/>
        <end position="522"/>
    </location>
</feature>
<feature type="compositionally biased region" description="Low complexity" evidence="1">
    <location>
        <begin position="471"/>
        <end position="486"/>
    </location>
</feature>
<dbReference type="Proteomes" id="UP000316270">
    <property type="component" value="Chromosome 8"/>
</dbReference>
<evidence type="ECO:0000313" key="3">
    <source>
        <dbReference type="Proteomes" id="UP000316270"/>
    </source>
</evidence>
<feature type="region of interest" description="Disordered" evidence="1">
    <location>
        <begin position="471"/>
        <end position="494"/>
    </location>
</feature>
<sequence length="530" mass="56149">MRISTTCCVSNATEDLETSEGHEDELELYSSIHAPQQLPQSHNFHLCEHSTQELDYPNFDRVLLANVTLALNCVRKTVTQIITITRSRSSSTQTDTSASATNSSESGTSVDKPNEQTSISGGSPMLAVIKATQTNEQPNSPSPSTGAPQGDKDPDTNVEQYMSDADGSLAEAYRNLIACDSHECKELKTKIVSWRGEIISAVGAVVTATSGWAGTDQHGALPEAMESTTSTMPVAPIGIMKSPDAERTSQSMIHSSMPPAATTAGDPSKQDSTITKSSTLAAVTPKTEALTSTGTHQRSPPRHHSGTKTGTRPINDPMGPSLSIMIWRGIQGSSNRPAFMPMSSMPVSAVVGEASKTSHGYAMPSGESYHHAIYSTGHVPKPTTLVTRTSSRESIVDIILSPVDHTPTPTFALSISATGLNSEQSAIVNRIAKALGATDFTFAPQVSTTIPPIIGETGLISVASEGSTFTTTSTSSAAMTPVSASTLTEGLEKREERMTGNVVRKNFSGHRRRGSSGVKRKRTMDFEGPI</sequence>